<proteinExistence type="inferred from homology"/>
<keyword evidence="4" id="KW-1185">Reference proteome</keyword>
<dbReference type="InterPro" id="IPR005225">
    <property type="entry name" value="Small_GTP-bd"/>
</dbReference>
<dbReference type="InterPro" id="IPR027417">
    <property type="entry name" value="P-loop_NTPase"/>
</dbReference>
<dbReference type="PRINTS" id="PR00449">
    <property type="entry name" value="RASTRNSFRMNG"/>
</dbReference>
<evidence type="ECO:0000256" key="1">
    <source>
        <dbReference type="ARBA" id="ARBA00006270"/>
    </source>
</evidence>
<dbReference type="Pfam" id="PF00071">
    <property type="entry name" value="Ras"/>
    <property type="match status" value="1"/>
</dbReference>
<organism evidence="3 4">
    <name type="scientific">Blattamonas nauphoetae</name>
    <dbReference type="NCBI Taxonomy" id="2049346"/>
    <lineage>
        <taxon>Eukaryota</taxon>
        <taxon>Metamonada</taxon>
        <taxon>Preaxostyla</taxon>
        <taxon>Oxymonadida</taxon>
        <taxon>Blattamonas</taxon>
    </lineage>
</organism>
<reference evidence="3 4" key="1">
    <citation type="journal article" date="2022" name="bioRxiv">
        <title>Genomics of Preaxostyla Flagellates Illuminates Evolutionary Transitions and the Path Towards Mitochondrial Loss.</title>
        <authorList>
            <person name="Novak L.V.F."/>
            <person name="Treitli S.C."/>
            <person name="Pyrih J."/>
            <person name="Halakuc P."/>
            <person name="Pipaliya S.V."/>
            <person name="Vacek V."/>
            <person name="Brzon O."/>
            <person name="Soukal P."/>
            <person name="Eme L."/>
            <person name="Dacks J.B."/>
            <person name="Karnkowska A."/>
            <person name="Elias M."/>
            <person name="Hampl V."/>
        </authorList>
    </citation>
    <scope>NUCLEOTIDE SEQUENCE [LARGE SCALE GENOMIC DNA]</scope>
    <source>
        <strain evidence="3">NAU3</strain>
        <tissue evidence="3">Gut</tissue>
    </source>
</reference>
<comment type="caution">
    <text evidence="3">The sequence shown here is derived from an EMBL/GenBank/DDBJ whole genome shotgun (WGS) entry which is preliminary data.</text>
</comment>
<gene>
    <name evidence="3" type="ORF">BLNAU_28</name>
</gene>
<evidence type="ECO:0000256" key="2">
    <source>
        <dbReference type="SAM" id="MobiDB-lite"/>
    </source>
</evidence>
<feature type="compositionally biased region" description="Basic and acidic residues" evidence="2">
    <location>
        <begin position="230"/>
        <end position="239"/>
    </location>
</feature>
<dbReference type="SMART" id="SM00175">
    <property type="entry name" value="RAB"/>
    <property type="match status" value="1"/>
</dbReference>
<dbReference type="SMART" id="SM00173">
    <property type="entry name" value="RAS"/>
    <property type="match status" value="1"/>
</dbReference>
<dbReference type="NCBIfam" id="TIGR00231">
    <property type="entry name" value="small_GTP"/>
    <property type="match status" value="1"/>
</dbReference>
<dbReference type="PROSITE" id="PS51420">
    <property type="entry name" value="RHO"/>
    <property type="match status" value="1"/>
</dbReference>
<dbReference type="InterPro" id="IPR050209">
    <property type="entry name" value="Rab_GTPases_membrane_traffic"/>
</dbReference>
<dbReference type="CDD" id="cd00154">
    <property type="entry name" value="Rab"/>
    <property type="match status" value="1"/>
</dbReference>
<dbReference type="InterPro" id="IPR001806">
    <property type="entry name" value="Small_GTPase"/>
</dbReference>
<dbReference type="Gene3D" id="3.40.50.300">
    <property type="entry name" value="P-loop containing nucleotide triphosphate hydrolases"/>
    <property type="match status" value="1"/>
</dbReference>
<comment type="similarity">
    <text evidence="1">Belongs to the small GTPase superfamily. Rab family.</text>
</comment>
<dbReference type="SMART" id="SM00176">
    <property type="entry name" value="RAN"/>
    <property type="match status" value="1"/>
</dbReference>
<dbReference type="PANTHER" id="PTHR47979">
    <property type="entry name" value="DRAB11-RELATED"/>
    <property type="match status" value="1"/>
</dbReference>
<dbReference type="SUPFAM" id="SSF52540">
    <property type="entry name" value="P-loop containing nucleoside triphosphate hydrolases"/>
    <property type="match status" value="1"/>
</dbReference>
<dbReference type="EMBL" id="JARBJD010000001">
    <property type="protein sequence ID" value="KAK2964728.1"/>
    <property type="molecule type" value="Genomic_DNA"/>
</dbReference>
<dbReference type="Proteomes" id="UP001281761">
    <property type="component" value="Unassembled WGS sequence"/>
</dbReference>
<name>A0ABQ9YLT7_9EUKA</name>
<protein>
    <submittedName>
        <fullName evidence="3">GTP-binding protein yptV4</fullName>
    </submittedName>
</protein>
<dbReference type="PROSITE" id="PS51421">
    <property type="entry name" value="RAS"/>
    <property type="match status" value="1"/>
</dbReference>
<evidence type="ECO:0000313" key="3">
    <source>
        <dbReference type="EMBL" id="KAK2964728.1"/>
    </source>
</evidence>
<feature type="region of interest" description="Disordered" evidence="2">
    <location>
        <begin position="201"/>
        <end position="239"/>
    </location>
</feature>
<evidence type="ECO:0000313" key="4">
    <source>
        <dbReference type="Proteomes" id="UP001281761"/>
    </source>
</evidence>
<feature type="compositionally biased region" description="Polar residues" evidence="2">
    <location>
        <begin position="214"/>
        <end position="229"/>
    </location>
</feature>
<accession>A0ABQ9YLT7</accession>
<dbReference type="SMART" id="SM00174">
    <property type="entry name" value="RHO"/>
    <property type="match status" value="1"/>
</dbReference>
<sequence length="239" mass="26731">MLIKQIPLPAQKKLTRRMEQDFDISFKFIIIGDSGCGKSCLLRRFIEGRFYEDTAHTIGVEYGITVIQVDNRQIKIQAWDTAGSDRFRTLTQTYYRDAVGVILVYDVTNRESFNSISRWIADARARVHPQASLILLGNKSDLKQARDVPYAEAAKFAQDNEIPFLETSALNGDHVEDSFMQIAHSILKKVDTRVIPPSEYGGGILVKDAPPQDSPSARSETVDLSQSSGNERDNSGICC</sequence>
<dbReference type="PROSITE" id="PS51419">
    <property type="entry name" value="RAB"/>
    <property type="match status" value="1"/>
</dbReference>